<dbReference type="EMBL" id="BQKM01000002">
    <property type="protein sequence ID" value="GJN51728.1"/>
    <property type="molecule type" value="Genomic_DNA"/>
</dbReference>
<accession>A0A6J4E3Y5</accession>
<dbReference type="GO" id="GO:0009055">
    <property type="term" value="F:electron transfer activity"/>
    <property type="evidence" value="ECO:0007669"/>
    <property type="project" value="InterPro"/>
</dbReference>
<dbReference type="RefSeq" id="WP_173173863.1">
    <property type="nucleotide sequence ID" value="NZ_AP023189.1"/>
</dbReference>
<comment type="subcellular location">
    <subcellularLocation>
        <location evidence="1">Cell membrane</location>
        <topology evidence="1">Multi-pass membrane protein</topology>
    </subcellularLocation>
</comment>
<dbReference type="Proteomes" id="UP001054892">
    <property type="component" value="Unassembled WGS sequence"/>
</dbReference>
<organism evidence="8 10">
    <name type="scientific">Pseudomonas tohonis</name>
    <dbReference type="NCBI Taxonomy" id="2725477"/>
    <lineage>
        <taxon>Bacteria</taxon>
        <taxon>Pseudomonadati</taxon>
        <taxon>Pseudomonadota</taxon>
        <taxon>Gammaproteobacteria</taxon>
        <taxon>Pseudomonadales</taxon>
        <taxon>Pseudomonadaceae</taxon>
        <taxon>Pseudomonas</taxon>
    </lineage>
</organism>
<evidence type="ECO:0000313" key="8">
    <source>
        <dbReference type="EMBL" id="BCG23684.1"/>
    </source>
</evidence>
<evidence type="ECO:0000259" key="7">
    <source>
        <dbReference type="Pfam" id="PF01292"/>
    </source>
</evidence>
<feature type="domain" description="Cytochrome b561 bacterial/Ni-hydrogenase" evidence="7">
    <location>
        <begin position="9"/>
        <end position="170"/>
    </location>
</feature>
<dbReference type="PANTHER" id="PTHR30485">
    <property type="entry name" value="NI/FE-HYDROGENASE 1 B-TYPE CYTOCHROME SUBUNIT"/>
    <property type="match status" value="1"/>
</dbReference>
<gene>
    <name evidence="8" type="ORF">TUM18999_18750</name>
    <name evidence="9" type="ORF">TUM20286_14800</name>
</gene>
<dbReference type="InterPro" id="IPR016174">
    <property type="entry name" value="Di-haem_cyt_TM"/>
</dbReference>
<evidence type="ECO:0000256" key="2">
    <source>
        <dbReference type="ARBA" id="ARBA00022475"/>
    </source>
</evidence>
<sequence>MGGATIRLWDPVVRVFHASVAGAFFANYLFTEEGDAWHTWLGYYACFCLLVRVPWGFIGPRSARWRDFWPTPGRLAAHLRALRSGAPHHRLGHSPLGALVMILMMLSMALLGLTGYLMQEVDALWGAEWPEDAHRWIANGLALLVSLHVAAAVFESLRVRDNLPLSMITGRRRPLPGDDEPH</sequence>
<protein>
    <submittedName>
        <fullName evidence="8">Cytochrome b561</fullName>
    </submittedName>
</protein>
<feature type="transmembrane region" description="Helical" evidence="6">
    <location>
        <begin position="37"/>
        <end position="58"/>
    </location>
</feature>
<keyword evidence="3 6" id="KW-0812">Transmembrane</keyword>
<evidence type="ECO:0000313" key="11">
    <source>
        <dbReference type="Proteomes" id="UP001054892"/>
    </source>
</evidence>
<dbReference type="AlphaFoldDB" id="A0A6J4E3Y5"/>
<dbReference type="GO" id="GO:0020037">
    <property type="term" value="F:heme binding"/>
    <property type="evidence" value="ECO:0007669"/>
    <property type="project" value="TreeGrafter"/>
</dbReference>
<evidence type="ECO:0000256" key="5">
    <source>
        <dbReference type="ARBA" id="ARBA00023136"/>
    </source>
</evidence>
<feature type="transmembrane region" description="Helical" evidence="6">
    <location>
        <begin position="136"/>
        <end position="157"/>
    </location>
</feature>
<keyword evidence="11" id="KW-1185">Reference proteome</keyword>
<dbReference type="InterPro" id="IPR051542">
    <property type="entry name" value="Hydrogenase_cytochrome"/>
</dbReference>
<name>A0A6J4E3Y5_9PSED</name>
<dbReference type="Proteomes" id="UP000509383">
    <property type="component" value="Chromosome"/>
</dbReference>
<evidence type="ECO:0000313" key="10">
    <source>
        <dbReference type="Proteomes" id="UP000509383"/>
    </source>
</evidence>
<evidence type="ECO:0000256" key="3">
    <source>
        <dbReference type="ARBA" id="ARBA00022692"/>
    </source>
</evidence>
<reference evidence="8 10" key="1">
    <citation type="submission" date="2020-05" db="EMBL/GenBank/DDBJ databases">
        <title>Characterization of novel class B3 metallo-beta-lactamase from novel Pseudomonas species.</title>
        <authorList>
            <person name="Yamada K."/>
            <person name="Aoki K."/>
            <person name="Ishii Y."/>
        </authorList>
    </citation>
    <scope>NUCLEOTIDE SEQUENCE [LARGE SCALE GENOMIC DNA]</scope>
    <source>
        <strain evidence="8 10">TUM18999</strain>
        <strain evidence="9 11">TUM20286</strain>
    </source>
</reference>
<dbReference type="PANTHER" id="PTHR30485:SF2">
    <property type="entry name" value="BLL0597 PROTEIN"/>
    <property type="match status" value="1"/>
</dbReference>
<feature type="transmembrane region" description="Helical" evidence="6">
    <location>
        <begin position="96"/>
        <end position="116"/>
    </location>
</feature>
<evidence type="ECO:0000256" key="1">
    <source>
        <dbReference type="ARBA" id="ARBA00004651"/>
    </source>
</evidence>
<keyword evidence="2" id="KW-1003">Cell membrane</keyword>
<dbReference type="GO" id="GO:0022904">
    <property type="term" value="P:respiratory electron transport chain"/>
    <property type="evidence" value="ECO:0007669"/>
    <property type="project" value="InterPro"/>
</dbReference>
<keyword evidence="5 6" id="KW-0472">Membrane</keyword>
<keyword evidence="4 6" id="KW-1133">Transmembrane helix</keyword>
<dbReference type="KEGG" id="ptw:TUM18999_18750"/>
<evidence type="ECO:0000313" key="9">
    <source>
        <dbReference type="EMBL" id="GJN51728.1"/>
    </source>
</evidence>
<dbReference type="InterPro" id="IPR011577">
    <property type="entry name" value="Cyt_b561_bac/Ni-Hgenase"/>
</dbReference>
<dbReference type="SUPFAM" id="SSF81342">
    <property type="entry name" value="Transmembrane di-heme cytochromes"/>
    <property type="match status" value="1"/>
</dbReference>
<evidence type="ECO:0000256" key="4">
    <source>
        <dbReference type="ARBA" id="ARBA00022989"/>
    </source>
</evidence>
<proteinExistence type="predicted"/>
<dbReference type="Pfam" id="PF01292">
    <property type="entry name" value="Ni_hydr_CYTB"/>
    <property type="match status" value="1"/>
</dbReference>
<dbReference type="EMBL" id="AP023189">
    <property type="protein sequence ID" value="BCG23684.1"/>
    <property type="molecule type" value="Genomic_DNA"/>
</dbReference>
<dbReference type="Gene3D" id="1.20.950.20">
    <property type="entry name" value="Transmembrane di-heme cytochromes, Chain C"/>
    <property type="match status" value="1"/>
</dbReference>
<evidence type="ECO:0000256" key="6">
    <source>
        <dbReference type="SAM" id="Phobius"/>
    </source>
</evidence>
<feature type="transmembrane region" description="Helical" evidence="6">
    <location>
        <begin position="12"/>
        <end position="31"/>
    </location>
</feature>
<dbReference type="GO" id="GO:0005886">
    <property type="term" value="C:plasma membrane"/>
    <property type="evidence" value="ECO:0007669"/>
    <property type="project" value="UniProtKB-SubCell"/>
</dbReference>